<dbReference type="EMBL" id="AEMG01000019">
    <property type="protein sequence ID" value="EFW90848.1"/>
    <property type="molecule type" value="Genomic_DNA"/>
</dbReference>
<evidence type="ECO:0000313" key="11">
    <source>
        <dbReference type="Proteomes" id="UP000184203"/>
    </source>
</evidence>
<feature type="transmembrane region" description="Helical" evidence="6">
    <location>
        <begin position="259"/>
        <end position="277"/>
    </location>
</feature>
<dbReference type="AlphaFoldDB" id="E7QX45"/>
<dbReference type="Pfam" id="PF07690">
    <property type="entry name" value="MFS_1"/>
    <property type="match status" value="1"/>
</dbReference>
<sequence>MVFLVNFARVMFAPLLEPLKHEFLVSNATVGLIATLVWLGSALPRIPTGYLLTRVERHRAVLGAGIVLTAAAGFTAFAPSVPLLAVGAFTMGVSSAVYFIAANPLVSELYPDRVGRAIGIHGTASQLAAAIAPVFVGVMLTVVGWRGVLKLLAAVAAAVTVVFFVVARRTDLPDAGATDREFVTAFRRQWPIILSGVAIIGATGFVWNGLFNFYPSYLHQTKGLSPETARTLLTVVFAAGVPAFWFTGRLADRLPHVPLMLSILGGFIVCLLGLTAAQGLAAIVAVSLALGYVIHSLFPALDTYLLDSLPDENRASAYAMYSGLAMIGQAGGSSVVGALLDAGYLFDTVFRTFAVGLLAILAVLFVLHRANRLPATAVTS</sequence>
<feature type="domain" description="Major facilitator superfamily (MFS) profile" evidence="7">
    <location>
        <begin position="1"/>
        <end position="371"/>
    </location>
</feature>
<comment type="subcellular location">
    <subcellularLocation>
        <location evidence="1">Cell membrane</location>
        <topology evidence="1">Multi-pass membrane protein</topology>
    </subcellularLocation>
</comment>
<dbReference type="PANTHER" id="PTHR43124">
    <property type="entry name" value="PURINE EFFLUX PUMP PBUE"/>
    <property type="match status" value="1"/>
</dbReference>
<keyword evidence="11" id="KW-1185">Reference proteome</keyword>
<dbReference type="eggNOG" id="arCOG00134">
    <property type="taxonomic scope" value="Archaea"/>
</dbReference>
<protein>
    <submittedName>
        <fullName evidence="8">Major facilitator superfamily transporter</fullName>
    </submittedName>
    <submittedName>
        <fullName evidence="9">Predicted arabinose efflux permease, MFS family</fullName>
    </submittedName>
</protein>
<feature type="transmembrane region" description="Helical" evidence="6">
    <location>
        <begin position="348"/>
        <end position="367"/>
    </location>
</feature>
<dbReference type="Gene3D" id="1.20.1250.20">
    <property type="entry name" value="MFS general substrate transporter like domains"/>
    <property type="match status" value="2"/>
</dbReference>
<feature type="transmembrane region" description="Helical" evidence="6">
    <location>
        <begin position="318"/>
        <end position="342"/>
    </location>
</feature>
<feature type="transmembrane region" description="Helical" evidence="6">
    <location>
        <begin position="84"/>
        <end position="106"/>
    </location>
</feature>
<dbReference type="PATRIC" id="fig|797209.4.peg.3307"/>
<evidence type="ECO:0000313" key="10">
    <source>
        <dbReference type="Proteomes" id="UP000003751"/>
    </source>
</evidence>
<dbReference type="InterPro" id="IPR011701">
    <property type="entry name" value="MFS"/>
</dbReference>
<evidence type="ECO:0000256" key="6">
    <source>
        <dbReference type="SAM" id="Phobius"/>
    </source>
</evidence>
<reference evidence="9" key="3">
    <citation type="submission" date="2016-11" db="EMBL/GenBank/DDBJ databases">
        <authorList>
            <person name="Jaros S."/>
            <person name="Januszkiewicz K."/>
            <person name="Wedrychowicz H."/>
        </authorList>
    </citation>
    <scope>NUCLEOTIDE SEQUENCE [LARGE SCALE GENOMIC DNA]</scope>
    <source>
        <strain evidence="9">DX253</strain>
    </source>
</reference>
<dbReference type="PROSITE" id="PS50850">
    <property type="entry name" value="MFS"/>
    <property type="match status" value="1"/>
</dbReference>
<accession>E7QX45</accession>
<keyword evidence="4 6" id="KW-1133">Transmembrane helix</keyword>
<dbReference type="InterPro" id="IPR020846">
    <property type="entry name" value="MFS_dom"/>
</dbReference>
<reference evidence="8 10" key="1">
    <citation type="journal article" date="2014" name="ISME J.">
        <title>Trehalose/2-sulfotrehalose biosynthesis and glycine-betaine uptake are widely spread mechanisms for osmoadaptation in the Halobacteriales.</title>
        <authorList>
            <person name="Youssef N.H."/>
            <person name="Savage-Ashlock K.N."/>
            <person name="McCully A.L."/>
            <person name="Luedtke B."/>
            <person name="Shaw E.I."/>
            <person name="Hoff W.D."/>
            <person name="Elshahed M.S."/>
        </authorList>
    </citation>
    <scope>NUCLEOTIDE SEQUENCE [LARGE SCALE GENOMIC DNA]</scope>
    <source>
        <strain evidence="8 10">DX253</strain>
    </source>
</reference>
<dbReference type="SUPFAM" id="SSF103473">
    <property type="entry name" value="MFS general substrate transporter"/>
    <property type="match status" value="1"/>
</dbReference>
<dbReference type="OrthoDB" id="200998at2157"/>
<dbReference type="STRING" id="797209.GCA_000376445_03056"/>
<evidence type="ECO:0000256" key="3">
    <source>
        <dbReference type="ARBA" id="ARBA00022692"/>
    </source>
</evidence>
<dbReference type="InterPro" id="IPR050189">
    <property type="entry name" value="MFS_Efflux_Transporters"/>
</dbReference>
<dbReference type="EMBL" id="FRAN01000001">
    <property type="protein sequence ID" value="SHK23829.1"/>
    <property type="molecule type" value="Genomic_DNA"/>
</dbReference>
<keyword evidence="3 6" id="KW-0812">Transmembrane</keyword>
<proteinExistence type="predicted"/>
<dbReference type="Proteomes" id="UP000003751">
    <property type="component" value="Unassembled WGS sequence"/>
</dbReference>
<evidence type="ECO:0000313" key="9">
    <source>
        <dbReference type="EMBL" id="SHK23829.1"/>
    </source>
</evidence>
<feature type="transmembrane region" description="Helical" evidence="6">
    <location>
        <begin position="283"/>
        <end position="306"/>
    </location>
</feature>
<feature type="transmembrane region" description="Helical" evidence="6">
    <location>
        <begin position="230"/>
        <end position="247"/>
    </location>
</feature>
<evidence type="ECO:0000256" key="1">
    <source>
        <dbReference type="ARBA" id="ARBA00004651"/>
    </source>
</evidence>
<evidence type="ECO:0000313" key="8">
    <source>
        <dbReference type="EMBL" id="EFW90848.1"/>
    </source>
</evidence>
<dbReference type="RefSeq" id="WP_007981780.1">
    <property type="nucleotide sequence ID" value="NZ_AEMG01000019.1"/>
</dbReference>
<evidence type="ECO:0000259" key="7">
    <source>
        <dbReference type="PROSITE" id="PS50850"/>
    </source>
</evidence>
<dbReference type="GO" id="GO:0005886">
    <property type="term" value="C:plasma membrane"/>
    <property type="evidence" value="ECO:0007669"/>
    <property type="project" value="UniProtKB-SubCell"/>
</dbReference>
<keyword evidence="2" id="KW-1003">Cell membrane</keyword>
<reference evidence="11" key="2">
    <citation type="submission" date="2016-11" db="EMBL/GenBank/DDBJ databases">
        <authorList>
            <person name="Varghese N."/>
            <person name="Submissions S."/>
        </authorList>
    </citation>
    <scope>NUCLEOTIDE SEQUENCE [LARGE SCALE GENOMIC DNA]</scope>
    <source>
        <strain evidence="11">DX253</strain>
    </source>
</reference>
<gene>
    <name evidence="9" type="ORF">SAMN05444342_1063</name>
    <name evidence="8" type="ORF">ZOD2009_16918</name>
</gene>
<feature type="transmembrane region" description="Helical" evidence="6">
    <location>
        <begin position="151"/>
        <end position="169"/>
    </location>
</feature>
<dbReference type="GO" id="GO:0022857">
    <property type="term" value="F:transmembrane transporter activity"/>
    <property type="evidence" value="ECO:0007669"/>
    <property type="project" value="InterPro"/>
</dbReference>
<organism evidence="8 10">
    <name type="scientific">Haladaptatus paucihalophilus DX253</name>
    <dbReference type="NCBI Taxonomy" id="797209"/>
    <lineage>
        <taxon>Archaea</taxon>
        <taxon>Methanobacteriati</taxon>
        <taxon>Methanobacteriota</taxon>
        <taxon>Stenosarchaea group</taxon>
        <taxon>Halobacteria</taxon>
        <taxon>Halobacteriales</taxon>
        <taxon>Haladaptataceae</taxon>
        <taxon>Haladaptatus</taxon>
    </lineage>
</organism>
<dbReference type="InterPro" id="IPR036259">
    <property type="entry name" value="MFS_trans_sf"/>
</dbReference>
<feature type="transmembrane region" description="Helical" evidence="6">
    <location>
        <begin position="23"/>
        <end position="40"/>
    </location>
</feature>
<keyword evidence="5 6" id="KW-0472">Membrane</keyword>
<feature type="transmembrane region" description="Helical" evidence="6">
    <location>
        <begin position="60"/>
        <end position="78"/>
    </location>
</feature>
<feature type="transmembrane region" description="Helical" evidence="6">
    <location>
        <begin position="127"/>
        <end position="145"/>
    </location>
</feature>
<feature type="transmembrane region" description="Helical" evidence="6">
    <location>
        <begin position="190"/>
        <end position="210"/>
    </location>
</feature>
<evidence type="ECO:0000256" key="5">
    <source>
        <dbReference type="ARBA" id="ARBA00023136"/>
    </source>
</evidence>
<evidence type="ECO:0000256" key="2">
    <source>
        <dbReference type="ARBA" id="ARBA00022475"/>
    </source>
</evidence>
<evidence type="ECO:0000256" key="4">
    <source>
        <dbReference type="ARBA" id="ARBA00022989"/>
    </source>
</evidence>
<name>E7QX45_HALPU</name>
<dbReference type="Proteomes" id="UP000184203">
    <property type="component" value="Unassembled WGS sequence"/>
</dbReference>
<dbReference type="PANTHER" id="PTHR43124:SF3">
    <property type="entry name" value="CHLORAMPHENICOL EFFLUX PUMP RV0191"/>
    <property type="match status" value="1"/>
</dbReference>